<dbReference type="Gene3D" id="3.40.830.10">
    <property type="entry name" value="LigB-like"/>
    <property type="match status" value="1"/>
</dbReference>
<evidence type="ECO:0000259" key="1">
    <source>
        <dbReference type="Pfam" id="PF02900"/>
    </source>
</evidence>
<keyword evidence="2" id="KW-0560">Oxidoreductase</keyword>
<dbReference type="AlphaFoldDB" id="A0A838XXA0"/>
<comment type="caution">
    <text evidence="2">The sequence shown here is derived from an EMBL/GenBank/DDBJ whole genome shotgun (WGS) entry which is preliminary data.</text>
</comment>
<organism evidence="2 3">
    <name type="scientific">Stappia taiwanensis</name>
    <dbReference type="NCBI Taxonomy" id="992267"/>
    <lineage>
        <taxon>Bacteria</taxon>
        <taxon>Pseudomonadati</taxon>
        <taxon>Pseudomonadota</taxon>
        <taxon>Alphaproteobacteria</taxon>
        <taxon>Hyphomicrobiales</taxon>
        <taxon>Stappiaceae</taxon>
        <taxon>Stappia</taxon>
    </lineage>
</organism>
<dbReference type="SUPFAM" id="SSF53213">
    <property type="entry name" value="LigB-like"/>
    <property type="match status" value="1"/>
</dbReference>
<protein>
    <submittedName>
        <fullName evidence="2">3-carboxyethylcatechol 2,3-dioxygenase</fullName>
        <ecNumber evidence="2">1.13.11.16</ecNumber>
    </submittedName>
</protein>
<reference evidence="2 3" key="1">
    <citation type="submission" date="2020-07" db="EMBL/GenBank/DDBJ databases">
        <authorList>
            <person name="Li M."/>
        </authorList>
    </citation>
    <scope>NUCLEOTIDE SEQUENCE [LARGE SCALE GENOMIC DNA]</scope>
    <source>
        <strain evidence="2 3">DSM 23284</strain>
    </source>
</reference>
<dbReference type="InterPro" id="IPR004183">
    <property type="entry name" value="Xdiol_dOase_suB"/>
</dbReference>
<dbReference type="RefSeq" id="WP_181761287.1">
    <property type="nucleotide sequence ID" value="NZ_BMCR01000007.1"/>
</dbReference>
<sequence length="311" mass="33538">MIVGTMCMSHSPLMDRNRADPGAEQRFGEALSRAERLVEQAQPDLTIVFYPDHINGFFYKLLPSFCVGAAGTSIGDFGTVQGALDIPEAAAFSLTRSLLDQGIDTAVSLDMEVDHGAMQPLELLSARHSLSRIIPVFINCAAAPRPTFERVRALGRAVGDWAQALPERVLMIGSGGLSHDPPIPSLTTAPQPVREQLIAGRPLNHSQRLARQNRAINEGYALAAGTSEILPLNPEWDEKLMTAFTAGDLTVLDDMSDETLSATGGRGGHEVRAWVAALAALGPDYRAEQLFYEPIDEWITGMGILHASRAA</sequence>
<evidence type="ECO:0000313" key="3">
    <source>
        <dbReference type="Proteomes" id="UP000559404"/>
    </source>
</evidence>
<evidence type="ECO:0000313" key="2">
    <source>
        <dbReference type="EMBL" id="MBA4613096.1"/>
    </source>
</evidence>
<dbReference type="GO" id="GO:0047070">
    <property type="term" value="F:3-carboxyethylcatechol 2,3-dioxygenase activity"/>
    <property type="evidence" value="ECO:0007669"/>
    <property type="project" value="UniProtKB-EC"/>
</dbReference>
<dbReference type="EC" id="1.13.11.16" evidence="2"/>
<keyword evidence="3" id="KW-1185">Reference proteome</keyword>
<keyword evidence="2" id="KW-0223">Dioxygenase</keyword>
<dbReference type="Proteomes" id="UP000559404">
    <property type="component" value="Unassembled WGS sequence"/>
</dbReference>
<dbReference type="NCBIfam" id="NF009910">
    <property type="entry name" value="PRK13370.1-4"/>
    <property type="match status" value="1"/>
</dbReference>
<dbReference type="GO" id="GO:0008198">
    <property type="term" value="F:ferrous iron binding"/>
    <property type="evidence" value="ECO:0007669"/>
    <property type="project" value="InterPro"/>
</dbReference>
<proteinExistence type="predicted"/>
<feature type="domain" description="Extradiol ring-cleavage dioxygenase class III enzyme subunit B" evidence="1">
    <location>
        <begin position="5"/>
        <end position="302"/>
    </location>
</feature>
<accession>A0A838XXA0</accession>
<dbReference type="Pfam" id="PF02900">
    <property type="entry name" value="LigB"/>
    <property type="match status" value="1"/>
</dbReference>
<gene>
    <name evidence="2" type="ORF">H1W37_15650</name>
</gene>
<dbReference type="EMBL" id="JACEON010000015">
    <property type="protein sequence ID" value="MBA4613096.1"/>
    <property type="molecule type" value="Genomic_DNA"/>
</dbReference>
<reference evidence="2 3" key="2">
    <citation type="submission" date="2020-08" db="EMBL/GenBank/DDBJ databases">
        <title>Stappia taiwanensis sp. nov., isolated from a coastal thermal spring.</title>
        <authorList>
            <person name="Kampfer P."/>
        </authorList>
    </citation>
    <scope>NUCLEOTIDE SEQUENCE [LARGE SCALE GENOMIC DNA]</scope>
    <source>
        <strain evidence="2 3">DSM 23284</strain>
    </source>
</reference>
<name>A0A838XXA0_9HYPH</name>